<protein>
    <submittedName>
        <fullName evidence="4">Oidioi.mRNA.OKI2018_I69.PAR.g8577.t1.cds</fullName>
    </submittedName>
</protein>
<dbReference type="InterPro" id="IPR000436">
    <property type="entry name" value="Sushi_SCR_CCP_dom"/>
</dbReference>
<evidence type="ECO:0000256" key="2">
    <source>
        <dbReference type="PROSITE-ProRule" id="PRU00302"/>
    </source>
</evidence>
<evidence type="ECO:0000259" key="3">
    <source>
        <dbReference type="PROSITE" id="PS50923"/>
    </source>
</evidence>
<evidence type="ECO:0000256" key="1">
    <source>
        <dbReference type="ARBA" id="ARBA00023157"/>
    </source>
</evidence>
<reference evidence="4 5" key="1">
    <citation type="submission" date="2021-04" db="EMBL/GenBank/DDBJ databases">
        <authorList>
            <person name="Bliznina A."/>
        </authorList>
    </citation>
    <scope>NUCLEOTIDE SEQUENCE [LARGE SCALE GENOMIC DNA]</scope>
</reference>
<dbReference type="PROSITE" id="PS50923">
    <property type="entry name" value="SUSHI"/>
    <property type="match status" value="1"/>
</dbReference>
<organism evidence="4 5">
    <name type="scientific">Oikopleura dioica</name>
    <name type="common">Tunicate</name>
    <dbReference type="NCBI Taxonomy" id="34765"/>
    <lineage>
        <taxon>Eukaryota</taxon>
        <taxon>Metazoa</taxon>
        <taxon>Chordata</taxon>
        <taxon>Tunicata</taxon>
        <taxon>Appendicularia</taxon>
        <taxon>Copelata</taxon>
        <taxon>Oikopleuridae</taxon>
        <taxon>Oikopleura</taxon>
    </lineage>
</organism>
<keyword evidence="2" id="KW-0768">Sushi</keyword>
<dbReference type="EMBL" id="OU015568">
    <property type="protein sequence ID" value="CAG5076882.1"/>
    <property type="molecule type" value="Genomic_DNA"/>
</dbReference>
<evidence type="ECO:0000313" key="5">
    <source>
        <dbReference type="Proteomes" id="UP001158576"/>
    </source>
</evidence>
<name>A0ABN7RL09_OIKDI</name>
<keyword evidence="5" id="KW-1185">Reference proteome</keyword>
<evidence type="ECO:0000313" key="4">
    <source>
        <dbReference type="EMBL" id="CAG5076882.1"/>
    </source>
</evidence>
<proteinExistence type="predicted"/>
<gene>
    <name evidence="4" type="ORF">OKIOD_LOCUS135</name>
</gene>
<dbReference type="Proteomes" id="UP001158576">
    <property type="component" value="Chromosome PAR"/>
</dbReference>
<keyword evidence="1" id="KW-1015">Disulfide bond</keyword>
<feature type="domain" description="Sushi" evidence="3">
    <location>
        <begin position="63"/>
        <end position="121"/>
    </location>
</feature>
<comment type="caution">
    <text evidence="2">Lacks conserved residue(s) required for the propagation of feature annotation.</text>
</comment>
<accession>A0ABN7RL09</accession>
<sequence>MKLFEIFFLSASVSGINWPGGRKLTWRELQEIIYRPETTDLQARSQFKKSWGAPVGGKFLPHQKCPALPEFKDSTGYECDGASCAIKCRPGFQPIGEARTNCISSRKSKPIWTNTIRGCGSCVPPVFSDFNLRDFCFVEKDKNQRVCKCKAREEMRILEEPLTCDQKPPGCFDIWNNIEIYRTWSCDTCYMIEADLVPPSSFDSSDFFELGLSTPIKEAIQWSFPVKSVNHTEINNENIVKIDFTNGDLASIEKTGFWKVKFQIEIKE</sequence>